<dbReference type="PROSITE" id="PS50211">
    <property type="entry name" value="DENN"/>
    <property type="match status" value="1"/>
</dbReference>
<feature type="domain" description="UDENN" evidence="2">
    <location>
        <begin position="361"/>
        <end position="835"/>
    </location>
</feature>
<accession>A0ABQ8XSE5</accession>
<evidence type="ECO:0000313" key="4">
    <source>
        <dbReference type="Proteomes" id="UP001150062"/>
    </source>
</evidence>
<gene>
    <name evidence="3" type="ORF">M0813_28717</name>
</gene>
<evidence type="ECO:0000259" key="2">
    <source>
        <dbReference type="PROSITE" id="PS50211"/>
    </source>
</evidence>
<proteinExistence type="predicted"/>
<comment type="caution">
    <text evidence="3">The sequence shown here is derived from an EMBL/GenBank/DDBJ whole genome shotgun (WGS) entry which is preliminary data.</text>
</comment>
<feature type="compositionally biased region" description="Polar residues" evidence="1">
    <location>
        <begin position="188"/>
        <end position="197"/>
    </location>
</feature>
<keyword evidence="4" id="KW-1185">Reference proteome</keyword>
<dbReference type="InterPro" id="IPR001194">
    <property type="entry name" value="cDENN_dom"/>
</dbReference>
<dbReference type="Pfam" id="PF03456">
    <property type="entry name" value="uDENN"/>
    <property type="match status" value="1"/>
</dbReference>
<protein>
    <submittedName>
        <fullName evidence="3">Suppression of tumorigenicity 5 st5</fullName>
    </submittedName>
</protein>
<dbReference type="SMART" id="SM00799">
    <property type="entry name" value="DENN"/>
    <property type="match status" value="1"/>
</dbReference>
<sequence>MSYLKKKTHTPPPKRIKRKNSRKRFKRGIKPKIKNKTNINIDDLTENKRLNPLPAQPWLRRPENFYESFLISGPCAPNNEDKCKIFYSYPKQPKDFEKTVNQFCFPEGVSPSPKKFKYGGERSKNVPKYETMIGSEIEHYVFMLTGHESLLYGYCIKIWYPFGFLPSFVEKAHPICRSVLTKNQKNTTPLNNFSLDPQKTPTTNNTINNNNKNNNNNNTTTNNNNNKKKKKNLKSPLSVWGKWFQKCVRTEKNFSLTPLCFCLLSKTSFIELNFEILHSIIAFTNLELLRMRIFRQIYFSNDTIRRILIVKSKKKSKKNIYHSNDFLFKGSKRKWGKNIYRKTIPQNIEHIKSIEKQFCNSAPTPVETELTGGTNSLHRIFNNNYKTKKNPNPNTNMFIKPNTNTNTNTNTTPNIIINHNNKNEDGKNNFRQLELIDNKTISKIERDIDEILNKKLRNNLCNHITNNGNNTNIDKKNSLALINNNNNNNHQINKKISYEVKIEKKTKKEKIHIIHEFFQQLQNLKIPKARNMMFLSVGGGLKKINYIIPDDLELCRANFSFKWIFSILSLENILQIINFSLLEKSIVFLSKSLRVLSCVSFAISPLIAPFRWQGAIMPIIPSSLMSFIESPVPVMFGITQIENNKEKFYSDYLLVDLDKNKIDFIQNATQFCSKKNIKGKNKKKKKKKKKKSSKNNNAIPKLPSCNQLLNSLKKIFLKYKFNLPTFLNSKNRGADAIKALQSCKRSAYIINIKEEKIIAEIIAVFAKYYNLLFTSYRNHTFSDVSSKDICTIFLTESFLESVITKDKTFMEQLLKTQSFYQFSSIQLEKIQMSLSRKFNNNTNPEIAMITEKESLIKSKSKHCELYLYFRQDLSINLKIIFNSKIGINNKTNLIKN</sequence>
<dbReference type="InterPro" id="IPR037516">
    <property type="entry name" value="Tripartite_DENN"/>
</dbReference>
<feature type="compositionally biased region" description="Low complexity" evidence="1">
    <location>
        <begin position="199"/>
        <end position="225"/>
    </location>
</feature>
<dbReference type="Pfam" id="PF02141">
    <property type="entry name" value="DENN"/>
    <property type="match status" value="1"/>
</dbReference>
<dbReference type="InterPro" id="IPR005113">
    <property type="entry name" value="uDENN_dom"/>
</dbReference>
<dbReference type="PANTHER" id="PTHR15288:SF0">
    <property type="entry name" value="UDENN DOMAIN-CONTAINING PROTEIN"/>
    <property type="match status" value="1"/>
</dbReference>
<name>A0ABQ8XSE5_9EUKA</name>
<organism evidence="3 4">
    <name type="scientific">Anaeramoeba flamelloides</name>
    <dbReference type="NCBI Taxonomy" id="1746091"/>
    <lineage>
        <taxon>Eukaryota</taxon>
        <taxon>Metamonada</taxon>
        <taxon>Anaeramoebidae</taxon>
        <taxon>Anaeramoeba</taxon>
    </lineage>
</organism>
<dbReference type="Gene3D" id="3.40.50.11500">
    <property type="match status" value="1"/>
</dbReference>
<dbReference type="Gene3D" id="3.30.450.200">
    <property type="match status" value="1"/>
</dbReference>
<feature type="region of interest" description="Disordered" evidence="1">
    <location>
        <begin position="1"/>
        <end position="28"/>
    </location>
</feature>
<reference evidence="3" key="1">
    <citation type="submission" date="2022-08" db="EMBL/GenBank/DDBJ databases">
        <title>Novel sulfate-reducing endosymbionts in the free-living metamonad Anaeramoeba.</title>
        <authorList>
            <person name="Jerlstrom-Hultqvist J."/>
            <person name="Cepicka I."/>
            <person name="Gallot-Lavallee L."/>
            <person name="Salas-Leiva D."/>
            <person name="Curtis B.A."/>
            <person name="Zahonova K."/>
            <person name="Pipaliya S."/>
            <person name="Dacks J."/>
            <person name="Roger A.J."/>
        </authorList>
    </citation>
    <scope>NUCLEOTIDE SEQUENCE</scope>
    <source>
        <strain evidence="3">Schooner1</strain>
    </source>
</reference>
<dbReference type="InterPro" id="IPR051942">
    <property type="entry name" value="DENN_domain_containing_2"/>
</dbReference>
<dbReference type="Proteomes" id="UP001150062">
    <property type="component" value="Unassembled WGS sequence"/>
</dbReference>
<feature type="region of interest" description="Disordered" evidence="1">
    <location>
        <begin position="677"/>
        <end position="701"/>
    </location>
</feature>
<dbReference type="EMBL" id="JAOAOG010000263">
    <property type="protein sequence ID" value="KAJ6235275.1"/>
    <property type="molecule type" value="Genomic_DNA"/>
</dbReference>
<feature type="region of interest" description="Disordered" evidence="1">
    <location>
        <begin position="188"/>
        <end position="233"/>
    </location>
</feature>
<dbReference type="PANTHER" id="PTHR15288">
    <property type="entry name" value="DENN DOMAIN-CONTAINING PROTEIN 2"/>
    <property type="match status" value="1"/>
</dbReference>
<evidence type="ECO:0000256" key="1">
    <source>
        <dbReference type="SAM" id="MobiDB-lite"/>
    </source>
</evidence>
<feature type="compositionally biased region" description="Basic residues" evidence="1">
    <location>
        <begin position="677"/>
        <end position="693"/>
    </location>
</feature>
<dbReference type="InterPro" id="IPR043153">
    <property type="entry name" value="DENN_C"/>
</dbReference>
<dbReference type="SMART" id="SM00800">
    <property type="entry name" value="uDENN"/>
    <property type="match status" value="1"/>
</dbReference>
<evidence type="ECO:0000313" key="3">
    <source>
        <dbReference type="EMBL" id="KAJ6235275.1"/>
    </source>
</evidence>